<dbReference type="Proteomes" id="UP000078228">
    <property type="component" value="Unassembled WGS sequence"/>
</dbReference>
<dbReference type="AlphaFoldDB" id="A0A198UEA7"/>
<proteinExistence type="predicted"/>
<dbReference type="PROSITE" id="PS51257">
    <property type="entry name" value="PROKAR_LIPOPROTEIN"/>
    <property type="match status" value="1"/>
</dbReference>
<comment type="caution">
    <text evidence="2">The sequence shown here is derived from an EMBL/GenBank/DDBJ whole genome shotgun (WGS) entry which is preliminary data.</text>
</comment>
<protein>
    <recommendedName>
        <fullName evidence="4">Lipoprotein</fullName>
    </recommendedName>
</protein>
<name>A0A198UEA7_MORCA</name>
<dbReference type="PATRIC" id="fig|480.237.peg.162"/>
<feature type="signal peptide" evidence="1">
    <location>
        <begin position="1"/>
        <end position="25"/>
    </location>
</feature>
<evidence type="ECO:0000313" key="2">
    <source>
        <dbReference type="EMBL" id="OAU94768.1"/>
    </source>
</evidence>
<dbReference type="eggNOG" id="ENOG5032YAE">
    <property type="taxonomic scope" value="Bacteria"/>
</dbReference>
<dbReference type="EMBL" id="LXHC01000028">
    <property type="protein sequence ID" value="OAU94768.1"/>
    <property type="molecule type" value="Genomic_DNA"/>
</dbReference>
<evidence type="ECO:0000256" key="1">
    <source>
        <dbReference type="SAM" id="SignalP"/>
    </source>
</evidence>
<evidence type="ECO:0008006" key="4">
    <source>
        <dbReference type="Google" id="ProtNLM"/>
    </source>
</evidence>
<keyword evidence="1" id="KW-0732">Signal</keyword>
<reference evidence="2 3" key="1">
    <citation type="journal article" date="2016" name="Genome Biol. Evol.">
        <title>Comparative Genomic Analyses of the Moraxella catarrhalis Serosensitive and Seroresistant Lineages Demonstrate Their Independent Evolution.</title>
        <authorList>
            <person name="Earl J.P."/>
            <person name="de Vries S.P."/>
            <person name="Ahmed A."/>
            <person name="Powell E."/>
            <person name="Schultz M.P."/>
            <person name="Hermans P.W."/>
            <person name="Hill D.J."/>
            <person name="Zhou Z."/>
            <person name="Constantinidou C.I."/>
            <person name="Hu F.Z."/>
            <person name="Bootsma H.J."/>
            <person name="Ehrlich G.D."/>
        </authorList>
    </citation>
    <scope>NUCLEOTIDE SEQUENCE [LARGE SCALE GENOMIC DNA]</scope>
    <source>
        <strain evidence="2 3">Z7542</strain>
    </source>
</reference>
<accession>A0A198UEA7</accession>
<keyword evidence="3" id="KW-1185">Reference proteome</keyword>
<evidence type="ECO:0000313" key="3">
    <source>
        <dbReference type="Proteomes" id="UP000078228"/>
    </source>
</evidence>
<gene>
    <name evidence="2" type="ORF">AO384_2125</name>
</gene>
<sequence length="118" mass="12483">MMKKLLAVAILGGLLSACTSTSTTAPVITRTDGVHETTGLGATKTKAQESALAAAKKQCGIRSPIVVSDKMTYNGILDERTGRMIEQGVSVAGAIFGQSAPKLSRDDDFEYTVKFRCQ</sequence>
<feature type="chain" id="PRO_5008279717" description="Lipoprotein" evidence="1">
    <location>
        <begin position="26"/>
        <end position="118"/>
    </location>
</feature>
<organism evidence="2 3">
    <name type="scientific">Moraxella catarrhalis</name>
    <name type="common">Branhamella catarrhalis</name>
    <dbReference type="NCBI Taxonomy" id="480"/>
    <lineage>
        <taxon>Bacteria</taxon>
        <taxon>Pseudomonadati</taxon>
        <taxon>Pseudomonadota</taxon>
        <taxon>Gammaproteobacteria</taxon>
        <taxon>Moraxellales</taxon>
        <taxon>Moraxellaceae</taxon>
        <taxon>Moraxella</taxon>
    </lineage>
</organism>